<accession>A0A0B1SEN0</accession>
<evidence type="ECO:0000313" key="3">
    <source>
        <dbReference type="Proteomes" id="UP000053660"/>
    </source>
</evidence>
<gene>
    <name evidence="2" type="ORF">OESDEN_17950</name>
</gene>
<dbReference type="Gene3D" id="3.40.50.300">
    <property type="entry name" value="P-loop containing nucleotide triphosphate hydrolases"/>
    <property type="match status" value="1"/>
</dbReference>
<dbReference type="SUPFAM" id="SSF52540">
    <property type="entry name" value="P-loop containing nucleoside triphosphate hydrolases"/>
    <property type="match status" value="1"/>
</dbReference>
<dbReference type="OrthoDB" id="5855688at2759"/>
<dbReference type="InterPro" id="IPR006073">
    <property type="entry name" value="GTP-bd"/>
</dbReference>
<dbReference type="Proteomes" id="UP000053660">
    <property type="component" value="Unassembled WGS sequence"/>
</dbReference>
<organism evidence="2 3">
    <name type="scientific">Oesophagostomum dentatum</name>
    <name type="common">Nodular worm</name>
    <dbReference type="NCBI Taxonomy" id="61180"/>
    <lineage>
        <taxon>Eukaryota</taxon>
        <taxon>Metazoa</taxon>
        <taxon>Ecdysozoa</taxon>
        <taxon>Nematoda</taxon>
        <taxon>Chromadorea</taxon>
        <taxon>Rhabditida</taxon>
        <taxon>Rhabditina</taxon>
        <taxon>Rhabditomorpha</taxon>
        <taxon>Strongyloidea</taxon>
        <taxon>Strongylidae</taxon>
        <taxon>Oesophagostomum</taxon>
    </lineage>
</organism>
<dbReference type="GO" id="GO:0005525">
    <property type="term" value="F:GTP binding"/>
    <property type="evidence" value="ECO:0007669"/>
    <property type="project" value="InterPro"/>
</dbReference>
<keyword evidence="3" id="KW-1185">Reference proteome</keyword>
<name>A0A0B1SEN0_OESDE</name>
<dbReference type="AlphaFoldDB" id="A0A0B1SEN0"/>
<protein>
    <recommendedName>
        <fullName evidence="1">G domain-containing protein</fullName>
    </recommendedName>
</protein>
<dbReference type="InterPro" id="IPR027417">
    <property type="entry name" value="P-loop_NTPase"/>
</dbReference>
<dbReference type="GO" id="GO:0030488">
    <property type="term" value="P:tRNA methylation"/>
    <property type="evidence" value="ECO:0007669"/>
    <property type="project" value="TreeGrafter"/>
</dbReference>
<dbReference type="GO" id="GO:0002098">
    <property type="term" value="P:tRNA wobble uridine modification"/>
    <property type="evidence" value="ECO:0007669"/>
    <property type="project" value="TreeGrafter"/>
</dbReference>
<evidence type="ECO:0000313" key="2">
    <source>
        <dbReference type="EMBL" id="KHJ82356.1"/>
    </source>
</evidence>
<evidence type="ECO:0000259" key="1">
    <source>
        <dbReference type="Pfam" id="PF01926"/>
    </source>
</evidence>
<dbReference type="Pfam" id="PF01926">
    <property type="entry name" value="MMR_HSR1"/>
    <property type="match status" value="1"/>
</dbReference>
<proteinExistence type="predicted"/>
<sequence>MSLTDTAGIRHTADTIEKEGVERAKQKILDADLVIVVIEAGSSTEETRSILEEIERSTERTLPLIIVRNKSDLWKGERLMEVKSTSRLEVLDCVNTCALTADGVRTLMEALKRFVQNLCPDDSGPCLTDTQLLR</sequence>
<reference evidence="2 3" key="1">
    <citation type="submission" date="2014-03" db="EMBL/GenBank/DDBJ databases">
        <title>Draft genome of the hookworm Oesophagostomum dentatum.</title>
        <authorList>
            <person name="Mitreva M."/>
        </authorList>
    </citation>
    <scope>NUCLEOTIDE SEQUENCE [LARGE SCALE GENOMIC DNA]</scope>
    <source>
        <strain evidence="2 3">OD-Hann</strain>
    </source>
</reference>
<dbReference type="EMBL" id="KN580163">
    <property type="protein sequence ID" value="KHJ82356.1"/>
    <property type="molecule type" value="Genomic_DNA"/>
</dbReference>
<dbReference type="GO" id="GO:0005739">
    <property type="term" value="C:mitochondrion"/>
    <property type="evidence" value="ECO:0007669"/>
    <property type="project" value="TreeGrafter"/>
</dbReference>
<dbReference type="PANTHER" id="PTHR42714:SF2">
    <property type="entry name" value="TRNA MODIFICATION GTPASE GTPBP3, MITOCHONDRIAL"/>
    <property type="match status" value="1"/>
</dbReference>
<dbReference type="PANTHER" id="PTHR42714">
    <property type="entry name" value="TRNA MODIFICATION GTPASE GTPBP3"/>
    <property type="match status" value="1"/>
</dbReference>
<feature type="domain" description="G" evidence="1">
    <location>
        <begin position="2"/>
        <end position="70"/>
    </location>
</feature>